<dbReference type="AlphaFoldDB" id="A0A8B9JBX6"/>
<evidence type="ECO:0000313" key="1">
    <source>
        <dbReference type="Ensembl" id="ENSAMXP00005016822.1"/>
    </source>
</evidence>
<accession>A0A8B9JBX6</accession>
<protein>
    <recommendedName>
        <fullName evidence="3">Heat shock protein 12A</fullName>
    </recommendedName>
</protein>
<dbReference type="SUPFAM" id="SSF53067">
    <property type="entry name" value="Actin-like ATPase domain"/>
    <property type="match status" value="1"/>
</dbReference>
<organism evidence="1 2">
    <name type="scientific">Astyanax mexicanus</name>
    <name type="common">Blind cave fish</name>
    <name type="synonym">Astyanax fasciatus mexicanus</name>
    <dbReference type="NCBI Taxonomy" id="7994"/>
    <lineage>
        <taxon>Eukaryota</taxon>
        <taxon>Metazoa</taxon>
        <taxon>Chordata</taxon>
        <taxon>Craniata</taxon>
        <taxon>Vertebrata</taxon>
        <taxon>Euteleostomi</taxon>
        <taxon>Actinopterygii</taxon>
        <taxon>Neopterygii</taxon>
        <taxon>Teleostei</taxon>
        <taxon>Ostariophysi</taxon>
        <taxon>Characiformes</taxon>
        <taxon>Characoidei</taxon>
        <taxon>Acestrorhamphidae</taxon>
        <taxon>Acestrorhamphinae</taxon>
        <taxon>Astyanax</taxon>
    </lineage>
</organism>
<evidence type="ECO:0008006" key="3">
    <source>
        <dbReference type="Google" id="ProtNLM"/>
    </source>
</evidence>
<sequence length="303" mass="35148">MADSIVFIAVDFGTSFSGYCFKIAVSEQIRQPQWGKEYGLETPKTPTCILFDENEKFLRFGYDLYVFFSQELHRDIMLTAKNGEKIRPMKVFSESLRFMKDHALKMIRKYTAGVKYSASDATWILTVPAIWSAAAKQFMREALHFYENVSLTYPLFILRIRSILRLIIALEPEAASVWCRQLPHEDCPCTVYSVCVCANCNPRTMTNHKEYMHCYSINIQLCESHVSRSRDYFITELIFLIGRTIDITVHEVVQGACLKELHRVSVSDMGGQTVDKNFKMFLRELFSEVFDEFEENHPSEVKI</sequence>
<dbReference type="Gene3D" id="3.30.420.40">
    <property type="match status" value="1"/>
</dbReference>
<dbReference type="PANTHER" id="PTHR14187:SF5">
    <property type="entry name" value="HEAT SHOCK 70 KDA PROTEIN 12A"/>
    <property type="match status" value="1"/>
</dbReference>
<evidence type="ECO:0000313" key="2">
    <source>
        <dbReference type="Proteomes" id="UP000694621"/>
    </source>
</evidence>
<proteinExistence type="predicted"/>
<reference evidence="1" key="1">
    <citation type="submission" date="2025-08" db="UniProtKB">
        <authorList>
            <consortium name="Ensembl"/>
        </authorList>
    </citation>
    <scope>IDENTIFICATION</scope>
</reference>
<name>A0A8B9JBX6_ASTMX</name>
<dbReference type="InterPro" id="IPR043129">
    <property type="entry name" value="ATPase_NBD"/>
</dbReference>
<dbReference type="Proteomes" id="UP000694621">
    <property type="component" value="Unplaced"/>
</dbReference>
<dbReference type="PANTHER" id="PTHR14187">
    <property type="entry name" value="ALPHA KINASE/ELONGATION FACTOR 2 KINASE"/>
    <property type="match status" value="1"/>
</dbReference>
<dbReference type="Ensembl" id="ENSAMXT00005018567.1">
    <property type="protein sequence ID" value="ENSAMXP00005016822.1"/>
    <property type="gene ID" value="ENSAMXG00005008765.1"/>
</dbReference>